<name>A0A917WS12_9BACI</name>
<dbReference type="Pfam" id="PF11167">
    <property type="entry name" value="DUF2953"/>
    <property type="match status" value="1"/>
</dbReference>
<reference evidence="1" key="2">
    <citation type="submission" date="2020-09" db="EMBL/GenBank/DDBJ databases">
        <authorList>
            <person name="Sun Q."/>
            <person name="Zhou Y."/>
        </authorList>
    </citation>
    <scope>NUCLEOTIDE SEQUENCE</scope>
    <source>
        <strain evidence="1">CGMCC 1.6333</strain>
    </source>
</reference>
<evidence type="ECO:0008006" key="3">
    <source>
        <dbReference type="Google" id="ProtNLM"/>
    </source>
</evidence>
<proteinExistence type="predicted"/>
<keyword evidence="2" id="KW-1185">Reference proteome</keyword>
<dbReference type="AlphaFoldDB" id="A0A917WS12"/>
<evidence type="ECO:0000313" key="1">
    <source>
        <dbReference type="EMBL" id="GGM26512.1"/>
    </source>
</evidence>
<dbReference type="InterPro" id="IPR021338">
    <property type="entry name" value="DUF2953"/>
</dbReference>
<gene>
    <name evidence="1" type="ORF">GCM10011351_10290</name>
</gene>
<protein>
    <recommendedName>
        <fullName evidence="3">DUF2953 domain-containing protein</fullName>
    </recommendedName>
</protein>
<accession>A0A917WS12</accession>
<sequence length="195" mass="22529">MLIIILIIVSILLISLFISIKFTVEIKWEQQDLLYLLIIHVAGIPCYKQEEIIEMDMSEEGTEDLVEGSKNIISGFKERFKKYINLYEKRHIIQKLIRRRLRKVKVHTFDWETTIGTADAASTGMISGLCWSIKGSVGAMLDSFMKLKTTPNYQVTPVFQEKLINSTCTCIFSIRLGQAMYTLMQIGKWNRKLLN</sequence>
<reference evidence="1" key="1">
    <citation type="journal article" date="2014" name="Int. J. Syst. Evol. Microbiol.">
        <title>Complete genome sequence of Corynebacterium casei LMG S-19264T (=DSM 44701T), isolated from a smear-ripened cheese.</title>
        <authorList>
            <consortium name="US DOE Joint Genome Institute (JGI-PGF)"/>
            <person name="Walter F."/>
            <person name="Albersmeier A."/>
            <person name="Kalinowski J."/>
            <person name="Ruckert C."/>
        </authorList>
    </citation>
    <scope>NUCLEOTIDE SEQUENCE</scope>
    <source>
        <strain evidence="1">CGMCC 1.6333</strain>
    </source>
</reference>
<evidence type="ECO:0000313" key="2">
    <source>
        <dbReference type="Proteomes" id="UP000618460"/>
    </source>
</evidence>
<organism evidence="1 2">
    <name type="scientific">Paraliobacillus quinghaiensis</name>
    <dbReference type="NCBI Taxonomy" id="470815"/>
    <lineage>
        <taxon>Bacteria</taxon>
        <taxon>Bacillati</taxon>
        <taxon>Bacillota</taxon>
        <taxon>Bacilli</taxon>
        <taxon>Bacillales</taxon>
        <taxon>Bacillaceae</taxon>
        <taxon>Paraliobacillus</taxon>
    </lineage>
</organism>
<dbReference type="Proteomes" id="UP000618460">
    <property type="component" value="Unassembled WGS sequence"/>
</dbReference>
<dbReference type="EMBL" id="BMLG01000003">
    <property type="protein sequence ID" value="GGM26512.1"/>
    <property type="molecule type" value="Genomic_DNA"/>
</dbReference>
<dbReference type="RefSeq" id="WP_117154695.1">
    <property type="nucleotide sequence ID" value="NZ_BMLG01000003.1"/>
</dbReference>
<comment type="caution">
    <text evidence="1">The sequence shown here is derived from an EMBL/GenBank/DDBJ whole genome shotgun (WGS) entry which is preliminary data.</text>
</comment>
<dbReference type="OrthoDB" id="1683589at2"/>